<comment type="caution">
    <text evidence="3">The sequence shown here is derived from an EMBL/GenBank/DDBJ whole genome shotgun (WGS) entry which is preliminary data.</text>
</comment>
<evidence type="ECO:0000256" key="1">
    <source>
        <dbReference type="SAM" id="MobiDB-lite"/>
    </source>
</evidence>
<accession>A0ABP8VJE3</accession>
<name>A0ABP8VJE3_9MICO</name>
<feature type="compositionally biased region" description="Low complexity" evidence="1">
    <location>
        <begin position="77"/>
        <end position="102"/>
    </location>
</feature>
<gene>
    <name evidence="3" type="ORF">GCM10025780_02360</name>
</gene>
<proteinExistence type="predicted"/>
<keyword evidence="2" id="KW-0812">Transmembrane</keyword>
<dbReference type="EMBL" id="BAABLM010000001">
    <property type="protein sequence ID" value="GAA4664825.1"/>
    <property type="molecule type" value="Genomic_DNA"/>
</dbReference>
<organism evidence="3 4">
    <name type="scientific">Frondihabitans cladoniiphilus</name>
    <dbReference type="NCBI Taxonomy" id="715785"/>
    <lineage>
        <taxon>Bacteria</taxon>
        <taxon>Bacillati</taxon>
        <taxon>Actinomycetota</taxon>
        <taxon>Actinomycetes</taxon>
        <taxon>Micrococcales</taxon>
        <taxon>Microbacteriaceae</taxon>
        <taxon>Frondihabitans</taxon>
    </lineage>
</organism>
<evidence type="ECO:0000313" key="3">
    <source>
        <dbReference type="EMBL" id="GAA4664825.1"/>
    </source>
</evidence>
<evidence type="ECO:0008006" key="5">
    <source>
        <dbReference type="Google" id="ProtNLM"/>
    </source>
</evidence>
<dbReference type="Proteomes" id="UP001501295">
    <property type="component" value="Unassembled WGS sequence"/>
</dbReference>
<sequence length="319" mass="31129">MTGVGETSGHHPPGPAADARRRELEALLFDGGTPTAAEIDEFRRLTASPGIPLSSPLGAAEVEAATAPDVPSPAPSAPGSSSSQGPSAPGPSASQGPSAPASTRDRRGRRLLAVGALVVAAGLVGAAVAGLVPHQETTAAHGTAFQDLSGVSPASPSKGGKTVTVDTASGAVVSSSAAAATSTAAASAAAAAALGIEAEQVGARYFAAAQAEGDQPAVLVPGIDPTSTRRVLAEWGQAEGEAKVWIGRGDDHSFCLVMSEGASVASSCTARDQVLASGVRLDIATGDGSVSTTWNLTAGLLEMTPSPAGASVSSTSPTP</sequence>
<evidence type="ECO:0000313" key="4">
    <source>
        <dbReference type="Proteomes" id="UP001501295"/>
    </source>
</evidence>
<keyword evidence="4" id="KW-1185">Reference proteome</keyword>
<feature type="region of interest" description="Disordered" evidence="1">
    <location>
        <begin position="1"/>
        <end position="32"/>
    </location>
</feature>
<evidence type="ECO:0000256" key="2">
    <source>
        <dbReference type="SAM" id="Phobius"/>
    </source>
</evidence>
<dbReference type="RefSeq" id="WP_345372242.1">
    <property type="nucleotide sequence ID" value="NZ_BAABLM010000001.1"/>
</dbReference>
<protein>
    <recommendedName>
        <fullName evidence="5">Anti-sigma-K factor rskA</fullName>
    </recommendedName>
</protein>
<feature type="transmembrane region" description="Helical" evidence="2">
    <location>
        <begin position="111"/>
        <end position="132"/>
    </location>
</feature>
<feature type="region of interest" description="Disordered" evidence="1">
    <location>
        <begin position="48"/>
        <end position="106"/>
    </location>
</feature>
<reference evidence="4" key="1">
    <citation type="journal article" date="2019" name="Int. J. Syst. Evol. Microbiol.">
        <title>The Global Catalogue of Microorganisms (GCM) 10K type strain sequencing project: providing services to taxonomists for standard genome sequencing and annotation.</title>
        <authorList>
            <consortium name="The Broad Institute Genomics Platform"/>
            <consortium name="The Broad Institute Genome Sequencing Center for Infectious Disease"/>
            <person name="Wu L."/>
            <person name="Ma J."/>
        </authorList>
    </citation>
    <scope>NUCLEOTIDE SEQUENCE [LARGE SCALE GENOMIC DNA]</scope>
    <source>
        <strain evidence="4">JCM 18956</strain>
    </source>
</reference>
<keyword evidence="2" id="KW-0472">Membrane</keyword>
<keyword evidence="2" id="KW-1133">Transmembrane helix</keyword>